<dbReference type="AlphaFoldDB" id="A0A4R8XPI2"/>
<evidence type="ECO:0000313" key="5">
    <source>
        <dbReference type="Proteomes" id="UP000298433"/>
    </source>
</evidence>
<keyword evidence="2" id="KW-1133">Transmembrane helix</keyword>
<comment type="caution">
    <text evidence="4">The sequence shown here is derived from an EMBL/GenBank/DDBJ whole genome shotgun (WGS) entry which is preliminary data.</text>
</comment>
<feature type="transmembrane region" description="Helical" evidence="2">
    <location>
        <begin position="198"/>
        <end position="217"/>
    </location>
</feature>
<dbReference type="InterPro" id="IPR019692">
    <property type="entry name" value="CFP-6_PH"/>
</dbReference>
<keyword evidence="2" id="KW-0472">Membrane</keyword>
<evidence type="ECO:0000256" key="2">
    <source>
        <dbReference type="SAM" id="Phobius"/>
    </source>
</evidence>
<feature type="region of interest" description="Disordered" evidence="1">
    <location>
        <begin position="146"/>
        <end position="166"/>
    </location>
</feature>
<dbReference type="EMBL" id="SOGN01000040">
    <property type="protein sequence ID" value="TFC80583.1"/>
    <property type="molecule type" value="Genomic_DNA"/>
</dbReference>
<evidence type="ECO:0000259" key="3">
    <source>
        <dbReference type="Pfam" id="PF10756"/>
    </source>
</evidence>
<sequence>MAADRVPAAGGSPRSPDAPAGVPRQDPVRLVPGETAIRSPASLAVFAATVLLCTALVADAVLRGRWDTALASVPAVAFVVWGAWLVFARPCLRLHDRGLTIVNVMRTTTVPWGEVDDIVLRHQVTVVTRSGERFVCWGAPSSSRSGVGTTRSAGQVRESSGRIGGSPAHRAIRGFWDRHEVPPRAGERSVRRWHRRPLLVGAVLVLGVSGQLVWSAFA</sequence>
<evidence type="ECO:0000313" key="4">
    <source>
        <dbReference type="EMBL" id="TFC80583.1"/>
    </source>
</evidence>
<dbReference type="Proteomes" id="UP000298433">
    <property type="component" value="Unassembled WGS sequence"/>
</dbReference>
<organism evidence="4 5">
    <name type="scientific">Cryobacterium cheniae</name>
    <dbReference type="NCBI Taxonomy" id="1259262"/>
    <lineage>
        <taxon>Bacteria</taxon>
        <taxon>Bacillati</taxon>
        <taxon>Actinomycetota</taxon>
        <taxon>Actinomycetes</taxon>
        <taxon>Micrococcales</taxon>
        <taxon>Microbacteriaceae</taxon>
        <taxon>Cryobacterium</taxon>
    </lineage>
</organism>
<feature type="transmembrane region" description="Helical" evidence="2">
    <location>
        <begin position="43"/>
        <end position="62"/>
    </location>
</feature>
<name>A0A4R8XPI2_9MICO</name>
<protein>
    <recommendedName>
        <fullName evidence="3">Low molecular weight protein antigen 6 PH domain-containing protein</fullName>
    </recommendedName>
</protein>
<dbReference type="Pfam" id="PF10756">
    <property type="entry name" value="bPH_6"/>
    <property type="match status" value="1"/>
</dbReference>
<gene>
    <name evidence="4" type="ORF">E3T23_08505</name>
</gene>
<feature type="transmembrane region" description="Helical" evidence="2">
    <location>
        <begin position="68"/>
        <end position="87"/>
    </location>
</feature>
<feature type="domain" description="Low molecular weight protein antigen 6 PH" evidence="3">
    <location>
        <begin position="89"/>
        <end position="134"/>
    </location>
</feature>
<reference evidence="4 5" key="1">
    <citation type="submission" date="2019-03" db="EMBL/GenBank/DDBJ databases">
        <title>Genomics of glacier-inhabiting Cryobacterium strains.</title>
        <authorList>
            <person name="Liu Q."/>
            <person name="Xin Y.-H."/>
        </authorList>
    </citation>
    <scope>NUCLEOTIDE SEQUENCE [LARGE SCALE GENOMIC DNA]</scope>
    <source>
        <strain evidence="4 5">TMT2-48-2</strain>
    </source>
</reference>
<keyword evidence="2" id="KW-0812">Transmembrane</keyword>
<accession>A0A4R8XPI2</accession>
<proteinExistence type="predicted"/>
<feature type="region of interest" description="Disordered" evidence="1">
    <location>
        <begin position="1"/>
        <end position="25"/>
    </location>
</feature>
<keyword evidence="5" id="KW-1185">Reference proteome</keyword>
<evidence type="ECO:0000256" key="1">
    <source>
        <dbReference type="SAM" id="MobiDB-lite"/>
    </source>
</evidence>
<dbReference type="OrthoDB" id="3712355at2"/>